<proteinExistence type="predicted"/>
<keyword evidence="1" id="KW-0732">Signal</keyword>
<organism evidence="2 3">
    <name type="scientific">Puia dinghuensis</name>
    <dbReference type="NCBI Taxonomy" id="1792502"/>
    <lineage>
        <taxon>Bacteria</taxon>
        <taxon>Pseudomonadati</taxon>
        <taxon>Bacteroidota</taxon>
        <taxon>Chitinophagia</taxon>
        <taxon>Chitinophagales</taxon>
        <taxon>Chitinophagaceae</taxon>
        <taxon>Puia</taxon>
    </lineage>
</organism>
<name>A0A8J2UHN5_9BACT</name>
<sequence length="319" mass="37087">MSSRIKLFIVCLLCSNTGFTLPAPADITWRLSSDTIWRLPPNTGHVSSTPEQALLLLRNTKLPDSSIWWPNVKLSLFIENLKANINFPLKIYQGSNTNFCGYAALSYLPLQDDPLSYTRFMLSLYLDGKATWNNISFETSPAIHQAAGTLHFKGILDIRHADQIWFLILADHFRSYLNFFNRRFHPGSEDTFWAAVNYGKFNRMIRQLLGWQVEARGSDVLRPHIPHLFDYLTNCLTTGTTYLYVNNTYLHKKNHNKFKSRFPTHYIVLEQIHRIPGQEDWVDIVYWDYGGRTLRQMDLHFLKRILFGVSHCTPPTDNK</sequence>
<dbReference type="RefSeq" id="WP_188936287.1">
    <property type="nucleotide sequence ID" value="NZ_BMJC01000005.1"/>
</dbReference>
<comment type="caution">
    <text evidence="2">The sequence shown here is derived from an EMBL/GenBank/DDBJ whole genome shotgun (WGS) entry which is preliminary data.</text>
</comment>
<reference evidence="2" key="1">
    <citation type="journal article" date="2014" name="Int. J. Syst. Evol. Microbiol.">
        <title>Complete genome sequence of Corynebacterium casei LMG S-19264T (=DSM 44701T), isolated from a smear-ripened cheese.</title>
        <authorList>
            <consortium name="US DOE Joint Genome Institute (JGI-PGF)"/>
            <person name="Walter F."/>
            <person name="Albersmeier A."/>
            <person name="Kalinowski J."/>
            <person name="Ruckert C."/>
        </authorList>
    </citation>
    <scope>NUCLEOTIDE SEQUENCE</scope>
    <source>
        <strain evidence="2">CGMCC 1.15448</strain>
    </source>
</reference>
<dbReference type="AlphaFoldDB" id="A0A8J2UHN5"/>
<evidence type="ECO:0000313" key="2">
    <source>
        <dbReference type="EMBL" id="GGB17131.1"/>
    </source>
</evidence>
<protein>
    <submittedName>
        <fullName evidence="2">Uncharacterized protein</fullName>
    </submittedName>
</protein>
<keyword evidence="3" id="KW-1185">Reference proteome</keyword>
<evidence type="ECO:0000256" key="1">
    <source>
        <dbReference type="SAM" id="SignalP"/>
    </source>
</evidence>
<dbReference type="Proteomes" id="UP000607559">
    <property type="component" value="Unassembled WGS sequence"/>
</dbReference>
<reference evidence="2" key="2">
    <citation type="submission" date="2020-09" db="EMBL/GenBank/DDBJ databases">
        <authorList>
            <person name="Sun Q."/>
            <person name="Zhou Y."/>
        </authorList>
    </citation>
    <scope>NUCLEOTIDE SEQUENCE</scope>
    <source>
        <strain evidence="2">CGMCC 1.15448</strain>
    </source>
</reference>
<feature type="signal peptide" evidence="1">
    <location>
        <begin position="1"/>
        <end position="25"/>
    </location>
</feature>
<dbReference type="EMBL" id="BMJC01000005">
    <property type="protein sequence ID" value="GGB17131.1"/>
    <property type="molecule type" value="Genomic_DNA"/>
</dbReference>
<feature type="chain" id="PRO_5035170835" evidence="1">
    <location>
        <begin position="26"/>
        <end position="319"/>
    </location>
</feature>
<accession>A0A8J2UHN5</accession>
<gene>
    <name evidence="2" type="ORF">GCM10011511_46140</name>
</gene>
<evidence type="ECO:0000313" key="3">
    <source>
        <dbReference type="Proteomes" id="UP000607559"/>
    </source>
</evidence>